<evidence type="ECO:0008006" key="4">
    <source>
        <dbReference type="Google" id="ProtNLM"/>
    </source>
</evidence>
<comment type="caution">
    <text evidence="2">The sequence shown here is derived from an EMBL/GenBank/DDBJ whole genome shotgun (WGS) entry which is preliminary data.</text>
</comment>
<name>A0ABV7A3N4_9BACI</name>
<proteinExistence type="predicted"/>
<evidence type="ECO:0000313" key="2">
    <source>
        <dbReference type="EMBL" id="MFC2947632.1"/>
    </source>
</evidence>
<protein>
    <recommendedName>
        <fullName evidence="4">DUF4304 domain-containing protein</fullName>
    </recommendedName>
</protein>
<evidence type="ECO:0000256" key="1">
    <source>
        <dbReference type="SAM" id="Coils"/>
    </source>
</evidence>
<dbReference type="Proteomes" id="UP001595387">
    <property type="component" value="Unassembled WGS sequence"/>
</dbReference>
<dbReference type="EMBL" id="JBHRRZ010000008">
    <property type="protein sequence ID" value="MFC2947632.1"/>
    <property type="molecule type" value="Genomic_DNA"/>
</dbReference>
<feature type="coiled-coil region" evidence="1">
    <location>
        <begin position="111"/>
        <end position="141"/>
    </location>
</feature>
<keyword evidence="1" id="KW-0175">Coiled coil</keyword>
<reference evidence="3" key="1">
    <citation type="journal article" date="2019" name="Int. J. Syst. Evol. Microbiol.">
        <title>The Global Catalogue of Microorganisms (GCM) 10K type strain sequencing project: providing services to taxonomists for standard genome sequencing and annotation.</title>
        <authorList>
            <consortium name="The Broad Institute Genomics Platform"/>
            <consortium name="The Broad Institute Genome Sequencing Center for Infectious Disease"/>
            <person name="Wu L."/>
            <person name="Ma J."/>
        </authorList>
    </citation>
    <scope>NUCLEOTIDE SEQUENCE [LARGE SCALE GENOMIC DNA]</scope>
    <source>
        <strain evidence="3">KCTC 13193</strain>
    </source>
</reference>
<accession>A0ABV7A3N4</accession>
<evidence type="ECO:0000313" key="3">
    <source>
        <dbReference type="Proteomes" id="UP001595387"/>
    </source>
</evidence>
<dbReference type="RefSeq" id="WP_390303655.1">
    <property type="nucleotide sequence ID" value="NZ_JBHRRZ010000008.1"/>
</dbReference>
<gene>
    <name evidence="2" type="ORF">ACFODW_04610</name>
</gene>
<sequence length="191" mass="22229">MEHIQQLLEDKFNVELIRLYAIGVKDRNLFYKDAAVTEEKDSYILVFQQFPSLNTWDQGNKKVSIDRHTGVVHVYHYDIDGENWSKGWYSLMPQLTIELDTLIEKMPSLIMEELIEENECYRTETKRLKDENKELSQMLEDSGVSYNKEKVTYFASGFEAGKNLYRIPVISGIKVSILNKLSFNNGREASS</sequence>
<keyword evidence="3" id="KW-1185">Reference proteome</keyword>
<organism evidence="2 3">
    <name type="scientific">Virgibacillus sediminis</name>
    <dbReference type="NCBI Taxonomy" id="202260"/>
    <lineage>
        <taxon>Bacteria</taxon>
        <taxon>Bacillati</taxon>
        <taxon>Bacillota</taxon>
        <taxon>Bacilli</taxon>
        <taxon>Bacillales</taxon>
        <taxon>Bacillaceae</taxon>
        <taxon>Virgibacillus</taxon>
    </lineage>
</organism>